<organism evidence="3 4">
    <name type="scientific">Durusdinium trenchii</name>
    <dbReference type="NCBI Taxonomy" id="1381693"/>
    <lineage>
        <taxon>Eukaryota</taxon>
        <taxon>Sar</taxon>
        <taxon>Alveolata</taxon>
        <taxon>Dinophyceae</taxon>
        <taxon>Suessiales</taxon>
        <taxon>Symbiodiniaceae</taxon>
        <taxon>Durusdinium</taxon>
    </lineage>
</organism>
<protein>
    <recommendedName>
        <fullName evidence="2">T4 RNA ligase 1-like N-terminal domain-containing protein</fullName>
    </recommendedName>
</protein>
<feature type="domain" description="T4 RNA ligase 1-like N-terminal" evidence="2">
    <location>
        <begin position="124"/>
        <end position="257"/>
    </location>
</feature>
<comment type="caution">
    <text evidence="3">The sequence shown here is derived from an EMBL/GenBank/DDBJ whole genome shotgun (WGS) entry which is preliminary data.</text>
</comment>
<proteinExistence type="predicted"/>
<dbReference type="EMBL" id="CAXAMN010001891">
    <property type="protein sequence ID" value="CAK8996698.1"/>
    <property type="molecule type" value="Genomic_DNA"/>
</dbReference>
<gene>
    <name evidence="3" type="ORF">CCMP2556_LOCUS4558</name>
</gene>
<dbReference type="Proteomes" id="UP001642484">
    <property type="component" value="Unassembled WGS sequence"/>
</dbReference>
<name>A0ABP0I341_9DINO</name>
<evidence type="ECO:0000313" key="4">
    <source>
        <dbReference type="Proteomes" id="UP001642484"/>
    </source>
</evidence>
<feature type="compositionally biased region" description="Low complexity" evidence="1">
    <location>
        <begin position="43"/>
        <end position="54"/>
    </location>
</feature>
<feature type="region of interest" description="Disordered" evidence="1">
    <location>
        <begin position="26"/>
        <end position="62"/>
    </location>
</feature>
<dbReference type="InterPro" id="IPR019039">
    <property type="entry name" value="T4-Rnl1-like_N"/>
</dbReference>
<dbReference type="Pfam" id="PF09511">
    <property type="entry name" value="RNA_lig_T4_1"/>
    <property type="match status" value="1"/>
</dbReference>
<evidence type="ECO:0000259" key="2">
    <source>
        <dbReference type="Pfam" id="PF09511"/>
    </source>
</evidence>
<keyword evidence="4" id="KW-1185">Reference proteome</keyword>
<accession>A0ABP0I341</accession>
<evidence type="ECO:0000256" key="1">
    <source>
        <dbReference type="SAM" id="MobiDB-lite"/>
    </source>
</evidence>
<sequence>MKRQTYLVCRTNQSTSLSAWSRFTSKEEYGGSSEDPPPEWHMATRATSRSATSRSRSRSKTREDVPCPVEQLWEDRSWEEVKKILCGDYEVHVEEDEDLCIVSARHDSSLWSQREWRKVLEANRGSVYEKSSGRLLCLPFMKFWNHSERQTDEIDWTTAVAEEKIDGNLMKLFFYKDTWRLASNRTLRVCALTGKYACTGRSNYDLFAEAAKNSGLNYDRLDPKCCYMFERVHPEFRVVLDYPKAQLYHLGTRDMQTLQELDVDIGVPKPRRWTVRSRQECQSLLESFHSFAEGLVVRDASYCRQKWKRREYLLLHSARMLVGGDEPCYAWVARCSTAGALELDRLCLNVWLRREASEFAAYFPEAMKRYQEILKILEEPGFLAKVLGTLAPDARARNAQDGRFLHETKLWEAISNSNRRSASNDVKVH</sequence>
<evidence type="ECO:0000313" key="3">
    <source>
        <dbReference type="EMBL" id="CAK8996698.1"/>
    </source>
</evidence>
<reference evidence="3 4" key="1">
    <citation type="submission" date="2024-02" db="EMBL/GenBank/DDBJ databases">
        <authorList>
            <person name="Chen Y."/>
            <person name="Shah S."/>
            <person name="Dougan E. K."/>
            <person name="Thang M."/>
            <person name="Chan C."/>
        </authorList>
    </citation>
    <scope>NUCLEOTIDE SEQUENCE [LARGE SCALE GENOMIC DNA]</scope>
</reference>